<keyword evidence="8" id="KW-1185">Reference proteome</keyword>
<feature type="transmembrane region" description="Helical" evidence="5">
    <location>
        <begin position="373"/>
        <end position="397"/>
    </location>
</feature>
<dbReference type="InterPro" id="IPR020846">
    <property type="entry name" value="MFS_dom"/>
</dbReference>
<evidence type="ECO:0000313" key="7">
    <source>
        <dbReference type="EMBL" id="VUC29715.1"/>
    </source>
</evidence>
<feature type="transmembrane region" description="Helical" evidence="5">
    <location>
        <begin position="435"/>
        <end position="456"/>
    </location>
</feature>
<accession>A0ABY6UIM0</accession>
<comment type="subcellular location">
    <subcellularLocation>
        <location evidence="1">Membrane</location>
        <topology evidence="1">Multi-pass membrane protein</topology>
    </subcellularLocation>
</comment>
<feature type="transmembrane region" description="Helical" evidence="5">
    <location>
        <begin position="341"/>
        <end position="361"/>
    </location>
</feature>
<evidence type="ECO:0000256" key="1">
    <source>
        <dbReference type="ARBA" id="ARBA00004141"/>
    </source>
</evidence>
<sequence>MTMQVVFWQQMITELDVTYDQLNAGVAANSAGLAVGCVLFIPLTRKYGCRSTYILSTGVLAAVSWWSSRMVTATEIYITNFLFGLAGSLNETISEITIADLFFTHQRGTANGLYIVAVMLGNFVCPTIAGVQAAAQDWRWTYYTIGICLTVLFLLFCLFYEETKYIPLYNAEQPGDVPTQPVASTGAVVDEPSTPPAKEVPPYSKQDFVGHVKAQREPSLESQSPTSKKPFMERLRLITKTDEPLQRNYITPFKMAIFPHVLFTAIQVANALAFVILLTSTNSMVFSAAPYNFDTSGVGLMLMGPFVGNLIGSLYGGILGDWVVVHLAKRNGGIFEPEMRLYILPLPAICQGAGLVLYGVAADRGWHWIYPSIGGAIFGFGAASIMDVSCTIVIDVYQNLTAEAFIFITLIRNIPAIAVPFGVVSWIESAGLTKLYAIGGCVCSVVCLLCIPLAFWGRRIREASWGPYEYILQQHGCSGRH</sequence>
<feature type="transmembrane region" description="Helical" evidence="5">
    <location>
        <begin position="257"/>
        <end position="278"/>
    </location>
</feature>
<proteinExistence type="predicted"/>
<dbReference type="Pfam" id="PF07690">
    <property type="entry name" value="MFS_1"/>
    <property type="match status" value="1"/>
</dbReference>
<dbReference type="PROSITE" id="PS50850">
    <property type="entry name" value="MFS"/>
    <property type="match status" value="1"/>
</dbReference>
<feature type="transmembrane region" description="Helical" evidence="5">
    <location>
        <begin position="404"/>
        <end position="423"/>
    </location>
</feature>
<name>A0ABY6UIM0_BIOOC</name>
<dbReference type="InterPro" id="IPR011701">
    <property type="entry name" value="MFS"/>
</dbReference>
<evidence type="ECO:0000256" key="2">
    <source>
        <dbReference type="ARBA" id="ARBA00022692"/>
    </source>
</evidence>
<keyword evidence="2 5" id="KW-0812">Transmembrane</keyword>
<dbReference type="PANTHER" id="PTHR23502">
    <property type="entry name" value="MAJOR FACILITATOR SUPERFAMILY"/>
    <property type="match status" value="1"/>
</dbReference>
<dbReference type="EMBL" id="CABFNS010000809">
    <property type="protein sequence ID" value="VUC29715.1"/>
    <property type="molecule type" value="Genomic_DNA"/>
</dbReference>
<reference evidence="7 8" key="1">
    <citation type="submission" date="2019-06" db="EMBL/GenBank/DDBJ databases">
        <authorList>
            <person name="Broberg M."/>
        </authorList>
    </citation>
    <scope>NUCLEOTIDE SEQUENCE [LARGE SCALE GENOMIC DNA]</scope>
</reference>
<dbReference type="InterPro" id="IPR036259">
    <property type="entry name" value="MFS_trans_sf"/>
</dbReference>
<evidence type="ECO:0000259" key="6">
    <source>
        <dbReference type="PROSITE" id="PS50850"/>
    </source>
</evidence>
<dbReference type="Proteomes" id="UP000766486">
    <property type="component" value="Unassembled WGS sequence"/>
</dbReference>
<feature type="transmembrane region" description="Helical" evidence="5">
    <location>
        <begin position="298"/>
        <end position="320"/>
    </location>
</feature>
<comment type="caution">
    <text evidence="7">The sequence shown here is derived from an EMBL/GenBank/DDBJ whole genome shotgun (WGS) entry which is preliminary data.</text>
</comment>
<feature type="transmembrane region" description="Helical" evidence="5">
    <location>
        <begin position="140"/>
        <end position="160"/>
    </location>
</feature>
<organism evidence="7 8">
    <name type="scientific">Bionectria ochroleuca</name>
    <name type="common">Gliocladium roseum</name>
    <dbReference type="NCBI Taxonomy" id="29856"/>
    <lineage>
        <taxon>Eukaryota</taxon>
        <taxon>Fungi</taxon>
        <taxon>Dikarya</taxon>
        <taxon>Ascomycota</taxon>
        <taxon>Pezizomycotina</taxon>
        <taxon>Sordariomycetes</taxon>
        <taxon>Hypocreomycetidae</taxon>
        <taxon>Hypocreales</taxon>
        <taxon>Bionectriaceae</taxon>
        <taxon>Clonostachys</taxon>
    </lineage>
</organism>
<evidence type="ECO:0000256" key="4">
    <source>
        <dbReference type="ARBA" id="ARBA00023136"/>
    </source>
</evidence>
<protein>
    <recommendedName>
        <fullName evidence="6">Major facilitator superfamily (MFS) profile domain-containing protein</fullName>
    </recommendedName>
</protein>
<dbReference type="SUPFAM" id="SSF103473">
    <property type="entry name" value="MFS general substrate transporter"/>
    <property type="match status" value="1"/>
</dbReference>
<dbReference type="PANTHER" id="PTHR23502:SF50">
    <property type="entry name" value="TRANSPORTER, PUTATIVE (AFU_ORTHOLOGUE AFUA_5G00430)-RELATED"/>
    <property type="match status" value="1"/>
</dbReference>
<feature type="transmembrane region" description="Helical" evidence="5">
    <location>
        <begin position="24"/>
        <end position="43"/>
    </location>
</feature>
<evidence type="ECO:0000256" key="3">
    <source>
        <dbReference type="ARBA" id="ARBA00022989"/>
    </source>
</evidence>
<keyword evidence="3 5" id="KW-1133">Transmembrane helix</keyword>
<feature type="transmembrane region" description="Helical" evidence="5">
    <location>
        <begin position="113"/>
        <end position="134"/>
    </location>
</feature>
<dbReference type="Gene3D" id="1.20.1250.20">
    <property type="entry name" value="MFS general substrate transporter like domains"/>
    <property type="match status" value="1"/>
</dbReference>
<evidence type="ECO:0000256" key="5">
    <source>
        <dbReference type="SAM" id="Phobius"/>
    </source>
</evidence>
<evidence type="ECO:0000313" key="8">
    <source>
        <dbReference type="Proteomes" id="UP000766486"/>
    </source>
</evidence>
<feature type="domain" description="Major facilitator superfamily (MFS) profile" evidence="6">
    <location>
        <begin position="1"/>
        <end position="458"/>
    </location>
</feature>
<keyword evidence="4 5" id="KW-0472">Membrane</keyword>
<gene>
    <name evidence="7" type="ORF">CLO192961_LOCUS266435</name>
</gene>